<feature type="transmembrane region" description="Helical" evidence="5">
    <location>
        <begin position="37"/>
        <end position="55"/>
    </location>
</feature>
<dbReference type="EMBL" id="CP146369">
    <property type="protein sequence ID" value="WWT53594.1"/>
    <property type="molecule type" value="Genomic_DNA"/>
</dbReference>
<dbReference type="Proteomes" id="UP001363460">
    <property type="component" value="Chromosome"/>
</dbReference>
<keyword evidence="7" id="KW-1185">Reference proteome</keyword>
<proteinExistence type="predicted"/>
<keyword evidence="3 5" id="KW-1133">Transmembrane helix</keyword>
<sequence>MTGDVATLIGSAAAICSITSFAPQAYKIWKERDASAVSLKTYSLTVSCFILWTIYGVMTSAWPVTVANASALVMASAVLVMKWRFRDAAKSASDA</sequence>
<feature type="transmembrane region" description="Helical" evidence="5">
    <location>
        <begin position="61"/>
        <end position="81"/>
    </location>
</feature>
<keyword evidence="2 5" id="KW-0812">Transmembrane</keyword>
<evidence type="ECO:0000256" key="1">
    <source>
        <dbReference type="ARBA" id="ARBA00004141"/>
    </source>
</evidence>
<protein>
    <submittedName>
        <fullName evidence="6">PQ-loop domain-containing transporter</fullName>
    </submittedName>
</protein>
<dbReference type="Pfam" id="PF04193">
    <property type="entry name" value="PQ-loop"/>
    <property type="match status" value="1"/>
</dbReference>
<gene>
    <name evidence="6" type="ORF">V8J38_10010</name>
</gene>
<accession>A0ABZ2I7I7</accession>
<dbReference type="RefSeq" id="WP_200165245.1">
    <property type="nucleotide sequence ID" value="NZ_CP146369.1"/>
</dbReference>
<evidence type="ECO:0000256" key="2">
    <source>
        <dbReference type="ARBA" id="ARBA00022692"/>
    </source>
</evidence>
<comment type="subcellular location">
    <subcellularLocation>
        <location evidence="1">Membrane</location>
        <topology evidence="1">Multi-pass membrane protein</topology>
    </subcellularLocation>
</comment>
<organism evidence="6 7">
    <name type="scientific">Brevundimonas olei</name>
    <dbReference type="NCBI Taxonomy" id="657642"/>
    <lineage>
        <taxon>Bacteria</taxon>
        <taxon>Pseudomonadati</taxon>
        <taxon>Pseudomonadota</taxon>
        <taxon>Alphaproteobacteria</taxon>
        <taxon>Caulobacterales</taxon>
        <taxon>Caulobacteraceae</taxon>
        <taxon>Brevundimonas</taxon>
    </lineage>
</organism>
<evidence type="ECO:0000313" key="6">
    <source>
        <dbReference type="EMBL" id="WWT53594.1"/>
    </source>
</evidence>
<evidence type="ECO:0000313" key="7">
    <source>
        <dbReference type="Proteomes" id="UP001363460"/>
    </source>
</evidence>
<feature type="transmembrane region" description="Helical" evidence="5">
    <location>
        <begin position="6"/>
        <end position="25"/>
    </location>
</feature>
<keyword evidence="4 5" id="KW-0472">Membrane</keyword>
<dbReference type="Gene3D" id="1.20.1280.290">
    <property type="match status" value="1"/>
</dbReference>
<reference evidence="6 7" key="1">
    <citation type="submission" date="2024-02" db="EMBL/GenBank/DDBJ databases">
        <title>Distribution and functional of Brevundimonas-related endobacteria within Verticillium dahliae.</title>
        <authorList>
            <person name="Zeng H."/>
        </authorList>
    </citation>
    <scope>NUCLEOTIDE SEQUENCE [LARGE SCALE GENOMIC DNA]</scope>
    <source>
        <strain evidence="6 7">TRM 44200</strain>
    </source>
</reference>
<name>A0ABZ2I7I7_9CAUL</name>
<evidence type="ECO:0000256" key="5">
    <source>
        <dbReference type="SAM" id="Phobius"/>
    </source>
</evidence>
<dbReference type="InterPro" id="IPR006603">
    <property type="entry name" value="PQ-loop_rpt"/>
</dbReference>
<evidence type="ECO:0000256" key="4">
    <source>
        <dbReference type="ARBA" id="ARBA00023136"/>
    </source>
</evidence>
<evidence type="ECO:0000256" key="3">
    <source>
        <dbReference type="ARBA" id="ARBA00022989"/>
    </source>
</evidence>